<keyword evidence="2" id="KW-1185">Reference proteome</keyword>
<dbReference type="Gene3D" id="3.10.490.10">
    <property type="entry name" value="Gamma-glutamyl cyclotransferase-like"/>
    <property type="match status" value="1"/>
</dbReference>
<dbReference type="AlphaFoldDB" id="A0A223S7A3"/>
<dbReference type="OrthoDB" id="3470041at2"/>
<evidence type="ECO:0000313" key="2">
    <source>
        <dbReference type="Proteomes" id="UP000215005"/>
    </source>
</evidence>
<sequence length="215" mass="23048">MRAIPAEPAAPDQLVWYASYGSNMAADRFGYYLAGGSPPDGARTNPGCRDRTPPRSQRAVWLNGGVYFALTSRMWGGGLALLDPSLPGAAPARAYLLTAEQFSDVAAQEMYRDPGAELGLDTALRKGRDVLGEGRYETLVYCGRLDGHPVLTFTARWSRPHVPVEAPAASYLRLIGGGLRETHGWAVERTAAHLAHRPGARGAWTSADVATLLSA</sequence>
<protein>
    <submittedName>
        <fullName evidence="1">Histone deacetylase</fullName>
    </submittedName>
</protein>
<dbReference type="RefSeq" id="WP_017619071.1">
    <property type="nucleotide sequence ID" value="NZ_ANBG01000222.1"/>
</dbReference>
<accession>A0A223S7A3</accession>
<name>A0A223S7A3_9ACTN</name>
<reference evidence="1 2" key="1">
    <citation type="submission" date="2017-08" db="EMBL/GenBank/DDBJ databases">
        <title>The complete genome sequence of Nocardiopsis gilva YIM 90087.</title>
        <authorList>
            <person name="Yin M."/>
            <person name="Tang S."/>
        </authorList>
    </citation>
    <scope>NUCLEOTIDE SEQUENCE [LARGE SCALE GENOMIC DNA]</scope>
    <source>
        <strain evidence="1 2">YIM 90087</strain>
    </source>
</reference>
<evidence type="ECO:0000313" key="1">
    <source>
        <dbReference type="EMBL" id="ASU83983.1"/>
    </source>
</evidence>
<dbReference type="Proteomes" id="UP000215005">
    <property type="component" value="Chromosome"/>
</dbReference>
<dbReference type="KEGG" id="ngv:CDO52_15390"/>
<dbReference type="EMBL" id="CP022753">
    <property type="protein sequence ID" value="ASU83983.1"/>
    <property type="molecule type" value="Genomic_DNA"/>
</dbReference>
<gene>
    <name evidence="1" type="ORF">CDO52_15390</name>
</gene>
<organism evidence="1 2">
    <name type="scientific">Nocardiopsis gilva YIM 90087</name>
    <dbReference type="NCBI Taxonomy" id="1235441"/>
    <lineage>
        <taxon>Bacteria</taxon>
        <taxon>Bacillati</taxon>
        <taxon>Actinomycetota</taxon>
        <taxon>Actinomycetes</taxon>
        <taxon>Streptosporangiales</taxon>
        <taxon>Nocardiopsidaceae</taxon>
        <taxon>Nocardiopsis</taxon>
    </lineage>
</organism>
<proteinExistence type="predicted"/>